<dbReference type="PANTHER" id="PTHR37418:SF2">
    <property type="entry name" value="3-KETO-5-AMINOHEXANOATE CLEAVAGE ENZYME"/>
    <property type="match status" value="1"/>
</dbReference>
<dbReference type="Gene3D" id="3.20.20.70">
    <property type="entry name" value="Aldolase class I"/>
    <property type="match status" value="1"/>
</dbReference>
<evidence type="ECO:0000256" key="2">
    <source>
        <dbReference type="ARBA" id="ARBA00022679"/>
    </source>
</evidence>
<keyword evidence="2" id="KW-0808">Transferase</keyword>
<dbReference type="Pfam" id="PF05853">
    <property type="entry name" value="BKACE"/>
    <property type="match status" value="1"/>
</dbReference>
<dbReference type="InterPro" id="IPR013785">
    <property type="entry name" value="Aldolase_TIM"/>
</dbReference>
<keyword evidence="3" id="KW-0479">Metal-binding</keyword>
<evidence type="ECO:0000313" key="5">
    <source>
        <dbReference type="EMBL" id="OFW57346.1"/>
    </source>
</evidence>
<dbReference type="Proteomes" id="UP000177876">
    <property type="component" value="Unassembled WGS sequence"/>
</dbReference>
<dbReference type="InterPro" id="IPR008567">
    <property type="entry name" value="BKACE"/>
</dbReference>
<organism evidence="5 6">
    <name type="scientific">Candidatus Solincola sediminis</name>
    <dbReference type="NCBI Taxonomy" id="1797199"/>
    <lineage>
        <taxon>Bacteria</taxon>
        <taxon>Bacillati</taxon>
        <taxon>Actinomycetota</taxon>
        <taxon>Candidatus Geothermincolia</taxon>
        <taxon>Candidatus Geothermincolales</taxon>
        <taxon>Candidatus Geothermincolaceae</taxon>
        <taxon>Candidatus Solincola</taxon>
    </lineage>
</organism>
<comment type="caution">
    <text evidence="5">The sequence shown here is derived from an EMBL/GenBank/DDBJ whole genome shotgun (WGS) entry which is preliminary data.</text>
</comment>
<dbReference type="STRING" id="1797197.A2Y75_06170"/>
<protein>
    <recommendedName>
        <fullName evidence="7">3-keto-5-aminohexanoate cleavage protein</fullName>
    </recommendedName>
</protein>
<dbReference type="AlphaFoldDB" id="A0A1F2WKG2"/>
<keyword evidence="4" id="KW-0862">Zinc</keyword>
<gene>
    <name evidence="5" type="ORF">A2Y75_06170</name>
</gene>
<evidence type="ECO:0000256" key="3">
    <source>
        <dbReference type="ARBA" id="ARBA00022723"/>
    </source>
</evidence>
<dbReference type="EMBL" id="MELK01000034">
    <property type="protein sequence ID" value="OFW57346.1"/>
    <property type="molecule type" value="Genomic_DNA"/>
</dbReference>
<dbReference type="GO" id="GO:0043720">
    <property type="term" value="F:3-keto-5-aminohexanoate cleavage activity"/>
    <property type="evidence" value="ECO:0007669"/>
    <property type="project" value="InterPro"/>
</dbReference>
<sequence>MALQDKCIITAALAGAATMKTQNPAVPYTVDEFVEEAYRCYNAGASIVHIHARDPETGLPTGSIETLNAIVSGITEKCPIVINLSTAIGIGATPEERINVVQQIKPEMASLNTNSMNFALGDWKNHTVIGEIIFTNTFDMLVNFAKEMQAAGTKPELEVYDLGGLYNTLFVRPQGIFPEPLHYQFVWGVLGGCWLDIANFKRFMDLIPEDATWSTCGVGPAQFHGAFLAAVEGGHIRVGLEDNITISKGVPAKGSYEQVEKAAKIAELADREPATPAESRQILGLKGKPGI</sequence>
<proteinExistence type="predicted"/>
<name>A0A1F2WKG2_9ACTN</name>
<dbReference type="GO" id="GO:0046872">
    <property type="term" value="F:metal ion binding"/>
    <property type="evidence" value="ECO:0007669"/>
    <property type="project" value="UniProtKB-KW"/>
</dbReference>
<dbReference type="PANTHER" id="PTHR37418">
    <property type="entry name" value="3-KETO-5-AMINOHEXANOATE CLEAVAGE ENZYME-RELATED"/>
    <property type="match status" value="1"/>
</dbReference>
<evidence type="ECO:0000313" key="6">
    <source>
        <dbReference type="Proteomes" id="UP000177876"/>
    </source>
</evidence>
<evidence type="ECO:0000256" key="1">
    <source>
        <dbReference type="ARBA" id="ARBA00001947"/>
    </source>
</evidence>
<evidence type="ECO:0008006" key="7">
    <source>
        <dbReference type="Google" id="ProtNLM"/>
    </source>
</evidence>
<evidence type="ECO:0000256" key="4">
    <source>
        <dbReference type="ARBA" id="ARBA00022833"/>
    </source>
</evidence>
<accession>A0A1F2WKG2</accession>
<reference evidence="5 6" key="1">
    <citation type="journal article" date="2016" name="Nat. Commun.">
        <title>Thousands of microbial genomes shed light on interconnected biogeochemical processes in an aquifer system.</title>
        <authorList>
            <person name="Anantharaman K."/>
            <person name="Brown C.T."/>
            <person name="Hug L.A."/>
            <person name="Sharon I."/>
            <person name="Castelle C.J."/>
            <person name="Probst A.J."/>
            <person name="Thomas B.C."/>
            <person name="Singh A."/>
            <person name="Wilkins M.J."/>
            <person name="Karaoz U."/>
            <person name="Brodie E.L."/>
            <person name="Williams K.H."/>
            <person name="Hubbard S.S."/>
            <person name="Banfield J.F."/>
        </authorList>
    </citation>
    <scope>NUCLEOTIDE SEQUENCE [LARGE SCALE GENOMIC DNA]</scope>
</reference>
<comment type="cofactor">
    <cofactor evidence="1">
        <name>Zn(2+)</name>
        <dbReference type="ChEBI" id="CHEBI:29105"/>
    </cofactor>
</comment>